<dbReference type="EMBL" id="JXTC01000258">
    <property type="protein sequence ID" value="PON75028.1"/>
    <property type="molecule type" value="Genomic_DNA"/>
</dbReference>
<reference evidence="2" key="1">
    <citation type="submission" date="2016-06" db="EMBL/GenBank/DDBJ databases">
        <title>Parallel loss of symbiosis genes in relatives of nitrogen-fixing non-legume Parasponia.</title>
        <authorList>
            <person name="Van Velzen R."/>
            <person name="Holmer R."/>
            <person name="Bu F."/>
            <person name="Rutten L."/>
            <person name="Van Zeijl A."/>
            <person name="Liu W."/>
            <person name="Santuari L."/>
            <person name="Cao Q."/>
            <person name="Sharma T."/>
            <person name="Shen D."/>
            <person name="Roswanjaya Y."/>
            <person name="Wardhani T."/>
            <person name="Kalhor M.S."/>
            <person name="Jansen J."/>
            <person name="Van den Hoogen J."/>
            <person name="Gungor B."/>
            <person name="Hartog M."/>
            <person name="Hontelez J."/>
            <person name="Verver J."/>
            <person name="Yang W.-C."/>
            <person name="Schijlen E."/>
            <person name="Repin R."/>
            <person name="Schilthuizen M."/>
            <person name="Schranz E."/>
            <person name="Heidstra R."/>
            <person name="Miyata K."/>
            <person name="Fedorova E."/>
            <person name="Kohlen W."/>
            <person name="Bisseling T."/>
            <person name="Smit S."/>
            <person name="Geurts R."/>
        </authorList>
    </citation>
    <scope>NUCLEOTIDE SEQUENCE [LARGE SCALE GENOMIC DNA]</scope>
    <source>
        <strain evidence="2">cv. RG33-2</strain>
    </source>
</reference>
<keyword evidence="2" id="KW-1185">Reference proteome</keyword>
<evidence type="ECO:0000313" key="1">
    <source>
        <dbReference type="EMBL" id="PON75028.1"/>
    </source>
</evidence>
<gene>
    <name evidence="1" type="ORF">TorRG33x02_245930</name>
</gene>
<proteinExistence type="predicted"/>
<dbReference type="AlphaFoldDB" id="A0A2P5DP17"/>
<organism evidence="1 2">
    <name type="scientific">Trema orientale</name>
    <name type="common">Charcoal tree</name>
    <name type="synonym">Celtis orientalis</name>
    <dbReference type="NCBI Taxonomy" id="63057"/>
    <lineage>
        <taxon>Eukaryota</taxon>
        <taxon>Viridiplantae</taxon>
        <taxon>Streptophyta</taxon>
        <taxon>Embryophyta</taxon>
        <taxon>Tracheophyta</taxon>
        <taxon>Spermatophyta</taxon>
        <taxon>Magnoliopsida</taxon>
        <taxon>eudicotyledons</taxon>
        <taxon>Gunneridae</taxon>
        <taxon>Pentapetalae</taxon>
        <taxon>rosids</taxon>
        <taxon>fabids</taxon>
        <taxon>Rosales</taxon>
        <taxon>Cannabaceae</taxon>
        <taxon>Trema</taxon>
    </lineage>
</organism>
<sequence length="73" mass="8470">MSALEESWNKAHLFESRVVKAENPRQVDDFVMVVSSQDWKHKDIYRSGNFEKHNVYEHIGMSNGNCRAGRACE</sequence>
<accession>A0A2P5DP17</accession>
<protein>
    <submittedName>
        <fullName evidence="1">Uncharacterized protein</fullName>
    </submittedName>
</protein>
<feature type="non-terminal residue" evidence="1">
    <location>
        <position position="73"/>
    </location>
</feature>
<dbReference type="OrthoDB" id="10287470at2759"/>
<name>A0A2P5DP17_TREOI</name>
<dbReference type="InParanoid" id="A0A2P5DP17"/>
<comment type="caution">
    <text evidence="1">The sequence shown here is derived from an EMBL/GenBank/DDBJ whole genome shotgun (WGS) entry which is preliminary data.</text>
</comment>
<dbReference type="Proteomes" id="UP000237000">
    <property type="component" value="Unassembled WGS sequence"/>
</dbReference>
<evidence type="ECO:0000313" key="2">
    <source>
        <dbReference type="Proteomes" id="UP000237000"/>
    </source>
</evidence>